<organism evidence="1 2">
    <name type="scientific">Brachionus plicatilis</name>
    <name type="common">Marine rotifer</name>
    <name type="synonym">Brachionus muelleri</name>
    <dbReference type="NCBI Taxonomy" id="10195"/>
    <lineage>
        <taxon>Eukaryota</taxon>
        <taxon>Metazoa</taxon>
        <taxon>Spiralia</taxon>
        <taxon>Gnathifera</taxon>
        <taxon>Rotifera</taxon>
        <taxon>Eurotatoria</taxon>
        <taxon>Monogononta</taxon>
        <taxon>Pseudotrocha</taxon>
        <taxon>Ploima</taxon>
        <taxon>Brachionidae</taxon>
        <taxon>Brachionus</taxon>
    </lineage>
</organism>
<accession>A0A3M7QP96</accession>
<dbReference type="EMBL" id="REGN01005506">
    <property type="protein sequence ID" value="RNA13103.1"/>
    <property type="molecule type" value="Genomic_DNA"/>
</dbReference>
<dbReference type="AlphaFoldDB" id="A0A3M7QP96"/>
<dbReference type="OrthoDB" id="10025891at2759"/>
<gene>
    <name evidence="1" type="ORF">BpHYR1_006666</name>
</gene>
<proteinExistence type="predicted"/>
<name>A0A3M7QP96_BRAPC</name>
<keyword evidence="2" id="KW-1185">Reference proteome</keyword>
<evidence type="ECO:0000313" key="2">
    <source>
        <dbReference type="Proteomes" id="UP000276133"/>
    </source>
</evidence>
<protein>
    <submittedName>
        <fullName evidence="1">Uncharacterized protein</fullName>
    </submittedName>
</protein>
<dbReference type="Proteomes" id="UP000276133">
    <property type="component" value="Unassembled WGS sequence"/>
</dbReference>
<sequence length="142" mass="16440">MVFKKLVRLNNEEALRIPVYAFFNEKRSLGKIFTVTHFSPDRKQGSGQTSKKMTKVQLNKLKKRLLITKTTYDSVKQPKISKFLRGISEPIIRESGLAVNQTVYLDFIQRRLLPFIKKHHSGGNYNSQTWRALIMPIKSSTT</sequence>
<evidence type="ECO:0000313" key="1">
    <source>
        <dbReference type="EMBL" id="RNA13103.1"/>
    </source>
</evidence>
<reference evidence="1 2" key="1">
    <citation type="journal article" date="2018" name="Sci. Rep.">
        <title>Genomic signatures of local adaptation to the degree of environmental predictability in rotifers.</title>
        <authorList>
            <person name="Franch-Gras L."/>
            <person name="Hahn C."/>
            <person name="Garcia-Roger E.M."/>
            <person name="Carmona M.J."/>
            <person name="Serra M."/>
            <person name="Gomez A."/>
        </authorList>
    </citation>
    <scope>NUCLEOTIDE SEQUENCE [LARGE SCALE GENOMIC DNA]</scope>
    <source>
        <strain evidence="1">HYR1</strain>
    </source>
</reference>
<comment type="caution">
    <text evidence="1">The sequence shown here is derived from an EMBL/GenBank/DDBJ whole genome shotgun (WGS) entry which is preliminary data.</text>
</comment>